<evidence type="ECO:0000256" key="2">
    <source>
        <dbReference type="ARBA" id="ARBA00022729"/>
    </source>
</evidence>
<dbReference type="InterPro" id="IPR009003">
    <property type="entry name" value="Peptidase_S1_PA"/>
</dbReference>
<dbReference type="OrthoDB" id="546450at2759"/>
<dbReference type="Proteomes" id="UP000794436">
    <property type="component" value="Unassembled WGS sequence"/>
</dbReference>
<keyword evidence="2" id="KW-0732">Signal</keyword>
<dbReference type="Gene3D" id="2.40.10.10">
    <property type="entry name" value="Trypsin-like serine proteases"/>
    <property type="match status" value="1"/>
</dbReference>
<evidence type="ECO:0000313" key="8">
    <source>
        <dbReference type="Proteomes" id="UP000794436"/>
    </source>
</evidence>
<sequence>MKTTTTQGALGSTVAIAKSTAIPFQQLPSNASASANVQSVNVLTLEGALPLDTLGPAALPLKTPYPGYLAVDKNALLVAIDLSTLHVASIKEVVFVDNSSCDHPVCALSLEVKDRVAHSSLVQWSFLLTQSGDDTTYRLLGIGGGPVTDHNDIWGFQWLPHALTASSFASHDIHGVKTIVSVTKEIYDGKDVKYSSEYTEFIAGLRAYRDSSMVCGAALIAPKWVLTAAGCVTGDLRFVAIDTLPTFGEPTEVMQIKRKITYPRYSGHKYNFMLVQLDRPSSRRPIKYNQNKHNTPVSSMATAFGYGSTSYDSKKLHHRLRSMKVEVLGADYCPKSLKDRVNESNMCVKKQLCYGDFGGPVITDAWSDKRVLYGIISNDFYCSGRNYYNVVGRVSQVADWIKLILSAVQ</sequence>
<keyword evidence="8" id="KW-1185">Reference proteome</keyword>
<keyword evidence="5" id="KW-0325">Glycoprotein</keyword>
<evidence type="ECO:0000256" key="3">
    <source>
        <dbReference type="ARBA" id="ARBA00023026"/>
    </source>
</evidence>
<dbReference type="AlphaFoldDB" id="A0A8K1CKX7"/>
<organism evidence="7 8">
    <name type="scientific">Pythium oligandrum</name>
    <name type="common">Mycoparasitic fungus</name>
    <dbReference type="NCBI Taxonomy" id="41045"/>
    <lineage>
        <taxon>Eukaryota</taxon>
        <taxon>Sar</taxon>
        <taxon>Stramenopiles</taxon>
        <taxon>Oomycota</taxon>
        <taxon>Peronosporomycetes</taxon>
        <taxon>Pythiales</taxon>
        <taxon>Pythiaceae</taxon>
        <taxon>Pythium</taxon>
    </lineage>
</organism>
<accession>A0A8K1CKX7</accession>
<dbReference type="PROSITE" id="PS50240">
    <property type="entry name" value="TRYPSIN_DOM"/>
    <property type="match status" value="1"/>
</dbReference>
<feature type="domain" description="Peptidase S1" evidence="6">
    <location>
        <begin position="186"/>
        <end position="406"/>
    </location>
</feature>
<keyword evidence="3" id="KW-0843">Virulence</keyword>
<dbReference type="PANTHER" id="PTHR24276">
    <property type="entry name" value="POLYSERASE-RELATED"/>
    <property type="match status" value="1"/>
</dbReference>
<keyword evidence="4" id="KW-1015">Disulfide bond</keyword>
<evidence type="ECO:0000313" key="7">
    <source>
        <dbReference type="EMBL" id="TMW64616.1"/>
    </source>
</evidence>
<name>A0A8K1CKX7_PYTOL</name>
<comment type="caution">
    <text evidence="7">The sequence shown here is derived from an EMBL/GenBank/DDBJ whole genome shotgun (WGS) entry which is preliminary data.</text>
</comment>
<evidence type="ECO:0000256" key="5">
    <source>
        <dbReference type="ARBA" id="ARBA00023180"/>
    </source>
</evidence>
<dbReference type="PRINTS" id="PR00722">
    <property type="entry name" value="CHYMOTRYPSIN"/>
</dbReference>
<dbReference type="InterPro" id="IPR001254">
    <property type="entry name" value="Trypsin_dom"/>
</dbReference>
<proteinExistence type="inferred from homology"/>
<reference evidence="7" key="1">
    <citation type="submission" date="2019-03" db="EMBL/GenBank/DDBJ databases">
        <title>Long read genome sequence of the mycoparasitic Pythium oligandrum ATCC 38472 isolated from sugarbeet rhizosphere.</title>
        <authorList>
            <person name="Gaulin E."/>
        </authorList>
    </citation>
    <scope>NUCLEOTIDE SEQUENCE</scope>
    <source>
        <strain evidence="7">ATCC 38472_TT</strain>
    </source>
</reference>
<evidence type="ECO:0000259" key="6">
    <source>
        <dbReference type="PROSITE" id="PS50240"/>
    </source>
</evidence>
<dbReference type="InterPro" id="IPR001314">
    <property type="entry name" value="Peptidase_S1A"/>
</dbReference>
<dbReference type="GO" id="GO:0006508">
    <property type="term" value="P:proteolysis"/>
    <property type="evidence" value="ECO:0007669"/>
    <property type="project" value="InterPro"/>
</dbReference>
<dbReference type="EMBL" id="SPLM01000039">
    <property type="protein sequence ID" value="TMW64616.1"/>
    <property type="molecule type" value="Genomic_DNA"/>
</dbReference>
<dbReference type="Pfam" id="PF00089">
    <property type="entry name" value="Trypsin"/>
    <property type="match status" value="1"/>
</dbReference>
<dbReference type="InterPro" id="IPR043504">
    <property type="entry name" value="Peptidase_S1_PA_chymotrypsin"/>
</dbReference>
<dbReference type="SUPFAM" id="SSF50494">
    <property type="entry name" value="Trypsin-like serine proteases"/>
    <property type="match status" value="1"/>
</dbReference>
<gene>
    <name evidence="7" type="ORF">Poli38472_011496</name>
</gene>
<protein>
    <recommendedName>
        <fullName evidence="6">Peptidase S1 domain-containing protein</fullName>
    </recommendedName>
</protein>
<dbReference type="GO" id="GO:0004252">
    <property type="term" value="F:serine-type endopeptidase activity"/>
    <property type="evidence" value="ECO:0007669"/>
    <property type="project" value="InterPro"/>
</dbReference>
<dbReference type="SMART" id="SM00020">
    <property type="entry name" value="Tryp_SPc"/>
    <property type="match status" value="1"/>
</dbReference>
<evidence type="ECO:0000256" key="1">
    <source>
        <dbReference type="ARBA" id="ARBA00007664"/>
    </source>
</evidence>
<comment type="similarity">
    <text evidence="1">Belongs to the peptidase S1 family.</text>
</comment>
<evidence type="ECO:0000256" key="4">
    <source>
        <dbReference type="ARBA" id="ARBA00023157"/>
    </source>
</evidence>
<dbReference type="PANTHER" id="PTHR24276:SF98">
    <property type="entry name" value="FI18310P1-RELATED"/>
    <property type="match status" value="1"/>
</dbReference>
<dbReference type="InterPro" id="IPR050430">
    <property type="entry name" value="Peptidase_S1"/>
</dbReference>